<gene>
    <name evidence="1" type="ORF">S06H3_31195</name>
</gene>
<name>X1LLM6_9ZZZZ</name>
<proteinExistence type="predicted"/>
<accession>X1LLM6</accession>
<protein>
    <submittedName>
        <fullName evidence="1">Uncharacterized protein</fullName>
    </submittedName>
</protein>
<organism evidence="1">
    <name type="scientific">marine sediment metagenome</name>
    <dbReference type="NCBI Taxonomy" id="412755"/>
    <lineage>
        <taxon>unclassified sequences</taxon>
        <taxon>metagenomes</taxon>
        <taxon>ecological metagenomes</taxon>
    </lineage>
</organism>
<comment type="caution">
    <text evidence="1">The sequence shown here is derived from an EMBL/GenBank/DDBJ whole genome shotgun (WGS) entry which is preliminary data.</text>
</comment>
<sequence length="64" mass="7919">MMNELSDIPSISEMDIELDRRKYLQSFWEFFCDAWKVIEPDTQLVKNWHLQYLCNELEQLLYRC</sequence>
<reference evidence="1" key="1">
    <citation type="journal article" date="2014" name="Front. Microbiol.">
        <title>High frequency of phylogenetically diverse reductive dehalogenase-homologous genes in deep subseafloor sedimentary metagenomes.</title>
        <authorList>
            <person name="Kawai M."/>
            <person name="Futagami T."/>
            <person name="Toyoda A."/>
            <person name="Takaki Y."/>
            <person name="Nishi S."/>
            <person name="Hori S."/>
            <person name="Arai W."/>
            <person name="Tsubouchi T."/>
            <person name="Morono Y."/>
            <person name="Uchiyama I."/>
            <person name="Ito T."/>
            <person name="Fujiyama A."/>
            <person name="Inagaki F."/>
            <person name="Takami H."/>
        </authorList>
    </citation>
    <scope>NUCLEOTIDE SEQUENCE</scope>
    <source>
        <strain evidence="1">Expedition CK06-06</strain>
    </source>
</reference>
<dbReference type="EMBL" id="BARV01018448">
    <property type="protein sequence ID" value="GAI19958.1"/>
    <property type="molecule type" value="Genomic_DNA"/>
</dbReference>
<evidence type="ECO:0000313" key="1">
    <source>
        <dbReference type="EMBL" id="GAI19958.1"/>
    </source>
</evidence>
<dbReference type="AlphaFoldDB" id="X1LLM6"/>
<feature type="non-terminal residue" evidence="1">
    <location>
        <position position="64"/>
    </location>
</feature>